<dbReference type="FunFam" id="3.30.1330.40:FF:000001">
    <property type="entry name" value="L-PSP family endoribonuclease"/>
    <property type="match status" value="1"/>
</dbReference>
<keyword evidence="2" id="KW-0472">Membrane</keyword>
<dbReference type="GO" id="GO:0019239">
    <property type="term" value="F:deaminase activity"/>
    <property type="evidence" value="ECO:0007669"/>
    <property type="project" value="TreeGrafter"/>
</dbReference>
<proteinExistence type="inferred from homology"/>
<comment type="caution">
    <text evidence="3">The sequence shown here is derived from an EMBL/GenBank/DDBJ whole genome shotgun (WGS) entry which is preliminary data.</text>
</comment>
<evidence type="ECO:0000313" key="3">
    <source>
        <dbReference type="EMBL" id="KAF4466971.1"/>
    </source>
</evidence>
<dbReference type="GO" id="GO:0005829">
    <property type="term" value="C:cytosol"/>
    <property type="evidence" value="ECO:0007669"/>
    <property type="project" value="TreeGrafter"/>
</dbReference>
<dbReference type="GO" id="GO:0005739">
    <property type="term" value="C:mitochondrion"/>
    <property type="evidence" value="ECO:0007669"/>
    <property type="project" value="UniProtKB-ARBA"/>
</dbReference>
<keyword evidence="2" id="KW-1133">Transmembrane helix</keyword>
<evidence type="ECO:0000256" key="2">
    <source>
        <dbReference type="SAM" id="Phobius"/>
    </source>
</evidence>
<organism evidence="3 4">
    <name type="scientific">Fusarium albosuccineum</name>
    <dbReference type="NCBI Taxonomy" id="1237068"/>
    <lineage>
        <taxon>Eukaryota</taxon>
        <taxon>Fungi</taxon>
        <taxon>Dikarya</taxon>
        <taxon>Ascomycota</taxon>
        <taxon>Pezizomycotina</taxon>
        <taxon>Sordariomycetes</taxon>
        <taxon>Hypocreomycetidae</taxon>
        <taxon>Hypocreales</taxon>
        <taxon>Nectriaceae</taxon>
        <taxon>Fusarium</taxon>
        <taxon>Fusarium decemcellulare species complex</taxon>
    </lineage>
</organism>
<dbReference type="PANTHER" id="PTHR11803">
    <property type="entry name" value="2-IMINOBUTANOATE/2-IMINOPROPANOATE DEAMINASE RIDA"/>
    <property type="match status" value="1"/>
</dbReference>
<evidence type="ECO:0000313" key="4">
    <source>
        <dbReference type="Proteomes" id="UP000554235"/>
    </source>
</evidence>
<keyword evidence="2" id="KW-0812">Transmembrane</keyword>
<evidence type="ECO:0000256" key="1">
    <source>
        <dbReference type="ARBA" id="ARBA00010552"/>
    </source>
</evidence>
<dbReference type="PANTHER" id="PTHR11803:SF42">
    <property type="entry name" value="MMF1"/>
    <property type="match status" value="1"/>
</dbReference>
<protein>
    <submittedName>
        <fullName evidence="3">Endoribonuclease L-PSP</fullName>
    </submittedName>
</protein>
<keyword evidence="4" id="KW-1185">Reference proteome</keyword>
<accession>A0A8H4LDT7</accession>
<dbReference type="SUPFAM" id="SSF55298">
    <property type="entry name" value="YjgF-like"/>
    <property type="match status" value="1"/>
</dbReference>
<feature type="transmembrane region" description="Helical" evidence="2">
    <location>
        <begin position="20"/>
        <end position="39"/>
    </location>
</feature>
<dbReference type="Gene3D" id="3.30.1330.40">
    <property type="entry name" value="RutC-like"/>
    <property type="match status" value="1"/>
</dbReference>
<dbReference type="OrthoDB" id="309640at2759"/>
<dbReference type="AlphaFoldDB" id="A0A8H4LDT7"/>
<gene>
    <name evidence="3" type="ORF">FALBO_6120</name>
</gene>
<sequence length="134" mass="14400">MSSNKIGVHPDGVNPLRPGVYTPAIVANGFVFVSGVLGADPVTKKMVEGTMLDRFHQIMKNLKVILEAAGSSIEDAVEVNVFLTKISDSDILSPAYKTYWGDLMPARTCVAVKELPYGSDIELKCVAVLSNKTS</sequence>
<reference evidence="3 4" key="1">
    <citation type="submission" date="2020-01" db="EMBL/GenBank/DDBJ databases">
        <title>Identification and distribution of gene clusters putatively required for synthesis of sphingolipid metabolism inhibitors in phylogenetically diverse species of the filamentous fungus Fusarium.</title>
        <authorList>
            <person name="Kim H.-S."/>
            <person name="Busman M."/>
            <person name="Brown D.W."/>
            <person name="Divon H."/>
            <person name="Uhlig S."/>
            <person name="Proctor R.H."/>
        </authorList>
    </citation>
    <scope>NUCLEOTIDE SEQUENCE [LARGE SCALE GENOMIC DNA]</scope>
    <source>
        <strain evidence="3 4">NRRL 20459</strain>
    </source>
</reference>
<dbReference type="CDD" id="cd00448">
    <property type="entry name" value="YjgF_YER057c_UK114_family"/>
    <property type="match status" value="1"/>
</dbReference>
<dbReference type="Pfam" id="PF01042">
    <property type="entry name" value="Ribonuc_L-PSP"/>
    <property type="match status" value="1"/>
</dbReference>
<dbReference type="Proteomes" id="UP000554235">
    <property type="component" value="Unassembled WGS sequence"/>
</dbReference>
<dbReference type="InterPro" id="IPR006175">
    <property type="entry name" value="YjgF/YER057c/UK114"/>
</dbReference>
<dbReference type="EMBL" id="JAADYS010000802">
    <property type="protein sequence ID" value="KAF4466971.1"/>
    <property type="molecule type" value="Genomic_DNA"/>
</dbReference>
<name>A0A8H4LDT7_9HYPO</name>
<dbReference type="InterPro" id="IPR035959">
    <property type="entry name" value="RutC-like_sf"/>
</dbReference>
<comment type="similarity">
    <text evidence="1">Belongs to the RutC family.</text>
</comment>